<dbReference type="InterPro" id="IPR044594">
    <property type="entry name" value="HIPP01/3/5/6"/>
</dbReference>
<dbReference type="EMBL" id="JARAOO010000001">
    <property type="protein sequence ID" value="KAJ7981045.1"/>
    <property type="molecule type" value="Genomic_DNA"/>
</dbReference>
<dbReference type="CDD" id="cd00371">
    <property type="entry name" value="HMA"/>
    <property type="match status" value="1"/>
</dbReference>
<evidence type="ECO:0000313" key="3">
    <source>
        <dbReference type="EMBL" id="KAJ7981045.1"/>
    </source>
</evidence>
<feature type="domain" description="HMA" evidence="2">
    <location>
        <begin position="114"/>
        <end position="189"/>
    </location>
</feature>
<comment type="caution">
    <text evidence="3">The sequence shown here is derived from an EMBL/GenBank/DDBJ whole genome shotgun (WGS) entry which is preliminary data.</text>
</comment>
<feature type="region of interest" description="Disordered" evidence="1">
    <location>
        <begin position="83"/>
        <end position="112"/>
    </location>
</feature>
<dbReference type="SUPFAM" id="SSF55008">
    <property type="entry name" value="HMA, heavy metal-associated domain"/>
    <property type="match status" value="2"/>
</dbReference>
<dbReference type="InterPro" id="IPR006121">
    <property type="entry name" value="HMA_dom"/>
</dbReference>
<dbReference type="AlphaFoldDB" id="A0AAD7QGF0"/>
<reference evidence="3 4" key="1">
    <citation type="journal article" date="2023" name="Science">
        <title>Elucidation of the pathway for biosynthesis of saponin adjuvants from the soapbark tree.</title>
        <authorList>
            <person name="Reed J."/>
            <person name="Orme A."/>
            <person name="El-Demerdash A."/>
            <person name="Owen C."/>
            <person name="Martin L.B.B."/>
            <person name="Misra R.C."/>
            <person name="Kikuchi S."/>
            <person name="Rejzek M."/>
            <person name="Martin A.C."/>
            <person name="Harkess A."/>
            <person name="Leebens-Mack J."/>
            <person name="Louveau T."/>
            <person name="Stephenson M.J."/>
            <person name="Osbourn A."/>
        </authorList>
    </citation>
    <scope>NUCLEOTIDE SEQUENCE [LARGE SCALE GENOMIC DNA]</scope>
    <source>
        <strain evidence="3">S10</strain>
    </source>
</reference>
<sequence length="284" mass="30728">MGEKKNENKKNGDGGKKEESPITVVLKIDMHCEGCVTRILQTVRHFKGVETVKVEVESNKLTATGKVDPVNLRDKLAKKIKKKVDLISPQPKKENKGDDKEKKADDKKTKEPPVTTAVLKVALHCQGCIDKIRKRVFETKGGVIILINLLPNSVNDFSIDKEKDTVTVKGTMDAKALAEKLKEKLKRGVEVIPPKKEGGNGGGGGKEGGNGGGGKKKGGGGNGGQQENTTEHNGGTKMEGNKMEVVPGQVYWYGYGYGYGPVHMEHPHAPQMFSDENPNACSVM</sequence>
<dbReference type="GO" id="GO:0046872">
    <property type="term" value="F:metal ion binding"/>
    <property type="evidence" value="ECO:0007669"/>
    <property type="project" value="InterPro"/>
</dbReference>
<dbReference type="Pfam" id="PF00403">
    <property type="entry name" value="HMA"/>
    <property type="match status" value="1"/>
</dbReference>
<organism evidence="3 4">
    <name type="scientific">Quillaja saponaria</name>
    <name type="common">Soap bark tree</name>
    <dbReference type="NCBI Taxonomy" id="32244"/>
    <lineage>
        <taxon>Eukaryota</taxon>
        <taxon>Viridiplantae</taxon>
        <taxon>Streptophyta</taxon>
        <taxon>Embryophyta</taxon>
        <taxon>Tracheophyta</taxon>
        <taxon>Spermatophyta</taxon>
        <taxon>Magnoliopsida</taxon>
        <taxon>eudicotyledons</taxon>
        <taxon>Gunneridae</taxon>
        <taxon>Pentapetalae</taxon>
        <taxon>rosids</taxon>
        <taxon>fabids</taxon>
        <taxon>Fabales</taxon>
        <taxon>Quillajaceae</taxon>
        <taxon>Quillaja</taxon>
    </lineage>
</organism>
<evidence type="ECO:0000259" key="2">
    <source>
        <dbReference type="PROSITE" id="PS50846"/>
    </source>
</evidence>
<gene>
    <name evidence="3" type="ORF">O6P43_000368</name>
</gene>
<dbReference type="PANTHER" id="PTHR46413">
    <property type="entry name" value="HEAVY METAL-ASSOCIATED ISOPRENYLATED PLANT PROTEIN 6"/>
    <property type="match status" value="1"/>
</dbReference>
<feature type="region of interest" description="Disordered" evidence="1">
    <location>
        <begin position="188"/>
        <end position="241"/>
    </location>
</feature>
<dbReference type="PANTHER" id="PTHR46413:SF2">
    <property type="entry name" value="HEAVY METAL-ASSOCIATED ISOPRENYLATED PLANT PROTEIN 3"/>
    <property type="match status" value="1"/>
</dbReference>
<dbReference type="Proteomes" id="UP001163823">
    <property type="component" value="Chromosome 1"/>
</dbReference>
<dbReference type="Gene3D" id="3.30.70.100">
    <property type="match status" value="2"/>
</dbReference>
<accession>A0AAD7QGF0</accession>
<proteinExistence type="predicted"/>
<dbReference type="PROSITE" id="PS50846">
    <property type="entry name" value="HMA_2"/>
    <property type="match status" value="2"/>
</dbReference>
<evidence type="ECO:0000256" key="1">
    <source>
        <dbReference type="SAM" id="MobiDB-lite"/>
    </source>
</evidence>
<keyword evidence="4" id="KW-1185">Reference proteome</keyword>
<feature type="compositionally biased region" description="Basic and acidic residues" evidence="1">
    <location>
        <begin position="188"/>
        <end position="198"/>
    </location>
</feature>
<feature type="compositionally biased region" description="Gly residues" evidence="1">
    <location>
        <begin position="199"/>
        <end position="224"/>
    </location>
</feature>
<feature type="domain" description="HMA" evidence="2">
    <location>
        <begin position="21"/>
        <end position="88"/>
    </location>
</feature>
<protein>
    <submittedName>
        <fullName evidence="3">Heavy metal-associated isoprenylated plant protein</fullName>
    </submittedName>
</protein>
<evidence type="ECO:0000313" key="4">
    <source>
        <dbReference type="Proteomes" id="UP001163823"/>
    </source>
</evidence>
<feature type="compositionally biased region" description="Basic and acidic residues" evidence="1">
    <location>
        <begin position="91"/>
        <end position="111"/>
    </location>
</feature>
<name>A0AAD7QGF0_QUISA</name>
<dbReference type="InterPro" id="IPR036163">
    <property type="entry name" value="HMA_dom_sf"/>
</dbReference>